<name>A0A4P6EW70_9BACL</name>
<accession>A0A4P6EW70</accession>
<dbReference type="AlphaFoldDB" id="A0A4P6EW70"/>
<evidence type="ECO:0000313" key="4">
    <source>
        <dbReference type="EMBL" id="QAY67580.1"/>
    </source>
</evidence>
<dbReference type="SUPFAM" id="SSF46689">
    <property type="entry name" value="Homeodomain-like"/>
    <property type="match status" value="1"/>
</dbReference>
<dbReference type="PANTHER" id="PTHR30055">
    <property type="entry name" value="HTH-TYPE TRANSCRIPTIONAL REGULATOR RUTR"/>
    <property type="match status" value="1"/>
</dbReference>
<proteinExistence type="predicted"/>
<dbReference type="PANTHER" id="PTHR30055:SF226">
    <property type="entry name" value="HTH-TYPE TRANSCRIPTIONAL REGULATOR PKSA"/>
    <property type="match status" value="1"/>
</dbReference>
<dbReference type="EMBL" id="CP035492">
    <property type="protein sequence ID" value="QAY67580.1"/>
    <property type="molecule type" value="Genomic_DNA"/>
</dbReference>
<dbReference type="Pfam" id="PF00440">
    <property type="entry name" value="TetR_N"/>
    <property type="match status" value="1"/>
</dbReference>
<dbReference type="InterPro" id="IPR001647">
    <property type="entry name" value="HTH_TetR"/>
</dbReference>
<dbReference type="Proteomes" id="UP000293568">
    <property type="component" value="Chromosome"/>
</dbReference>
<dbReference type="PROSITE" id="PS50977">
    <property type="entry name" value="HTH_TETR_2"/>
    <property type="match status" value="1"/>
</dbReference>
<evidence type="ECO:0000256" key="2">
    <source>
        <dbReference type="PROSITE-ProRule" id="PRU00335"/>
    </source>
</evidence>
<keyword evidence="1 2" id="KW-0238">DNA-binding</keyword>
<dbReference type="OrthoDB" id="1679733at2"/>
<dbReference type="Gene3D" id="1.10.357.10">
    <property type="entry name" value="Tetracycline Repressor, domain 2"/>
    <property type="match status" value="1"/>
</dbReference>
<gene>
    <name evidence="4" type="ORF">ET464_15510</name>
</gene>
<dbReference type="PRINTS" id="PR00455">
    <property type="entry name" value="HTHTETR"/>
</dbReference>
<dbReference type="RefSeq" id="WP_129442377.1">
    <property type="nucleotide sequence ID" value="NZ_CP035492.1"/>
</dbReference>
<dbReference type="GO" id="GO:0003700">
    <property type="term" value="F:DNA-binding transcription factor activity"/>
    <property type="evidence" value="ECO:0007669"/>
    <property type="project" value="TreeGrafter"/>
</dbReference>
<dbReference type="KEGG" id="pprt:ET464_15510"/>
<sequence>MNDIQLTNTRTERRDAAANRQRILNAALKLFDQHGVEQVSMNQIATEAKIGPGTLYRRYKNKSELCLDLIKDHLDLLFDDLEAYLADNESLPPSERLRGLIALFLRFREKKAQLLAGVEEAGSSRPKNRGRGPVYEELHQLIVQLFDEMALAAPPAEPRANSVFRADMLLSALSSDSYLFQRDGRGYTPEQIWEQLCLTFFPQQLR</sequence>
<protein>
    <submittedName>
        <fullName evidence="4">TetR/AcrR family transcriptional regulator</fullName>
    </submittedName>
</protein>
<dbReference type="GO" id="GO:0000976">
    <property type="term" value="F:transcription cis-regulatory region binding"/>
    <property type="evidence" value="ECO:0007669"/>
    <property type="project" value="TreeGrafter"/>
</dbReference>
<feature type="domain" description="HTH tetR-type" evidence="3">
    <location>
        <begin position="17"/>
        <end position="77"/>
    </location>
</feature>
<organism evidence="4 5">
    <name type="scientific">Paenibacillus protaetiae</name>
    <dbReference type="NCBI Taxonomy" id="2509456"/>
    <lineage>
        <taxon>Bacteria</taxon>
        <taxon>Bacillati</taxon>
        <taxon>Bacillota</taxon>
        <taxon>Bacilli</taxon>
        <taxon>Bacillales</taxon>
        <taxon>Paenibacillaceae</taxon>
        <taxon>Paenibacillus</taxon>
    </lineage>
</organism>
<reference evidence="4 5" key="1">
    <citation type="submission" date="2019-01" db="EMBL/GenBank/DDBJ databases">
        <title>Genome sequencing of strain FW100M-2.</title>
        <authorList>
            <person name="Heo J."/>
            <person name="Kim S.-J."/>
            <person name="Kim J.-S."/>
            <person name="Hong S.-B."/>
            <person name="Kwon S.-W."/>
        </authorList>
    </citation>
    <scope>NUCLEOTIDE SEQUENCE [LARGE SCALE GENOMIC DNA]</scope>
    <source>
        <strain evidence="4 5">FW100M-2</strain>
    </source>
</reference>
<evidence type="ECO:0000313" key="5">
    <source>
        <dbReference type="Proteomes" id="UP000293568"/>
    </source>
</evidence>
<dbReference type="InterPro" id="IPR009057">
    <property type="entry name" value="Homeodomain-like_sf"/>
</dbReference>
<evidence type="ECO:0000259" key="3">
    <source>
        <dbReference type="PROSITE" id="PS50977"/>
    </source>
</evidence>
<feature type="DNA-binding region" description="H-T-H motif" evidence="2">
    <location>
        <begin position="40"/>
        <end position="59"/>
    </location>
</feature>
<keyword evidence="5" id="KW-1185">Reference proteome</keyword>
<evidence type="ECO:0000256" key="1">
    <source>
        <dbReference type="ARBA" id="ARBA00023125"/>
    </source>
</evidence>
<dbReference type="InterPro" id="IPR050109">
    <property type="entry name" value="HTH-type_TetR-like_transc_reg"/>
</dbReference>